<dbReference type="InterPro" id="IPR041265">
    <property type="entry name" value="PCC_BT"/>
</dbReference>
<dbReference type="InterPro" id="IPR001882">
    <property type="entry name" value="Biotin_BS"/>
</dbReference>
<dbReference type="SUPFAM" id="SSF51246">
    <property type="entry name" value="Rudiment single hybrid motif"/>
    <property type="match status" value="1"/>
</dbReference>
<evidence type="ECO:0000256" key="2">
    <source>
        <dbReference type="ARBA" id="ARBA00005060"/>
    </source>
</evidence>
<evidence type="ECO:0000256" key="8">
    <source>
        <dbReference type="ARBA" id="ARBA00022842"/>
    </source>
</evidence>
<evidence type="ECO:0000256" key="14">
    <source>
        <dbReference type="PROSITE-ProRule" id="PRU00409"/>
    </source>
</evidence>
<gene>
    <name evidence="18" type="ORF">KZ820_03285</name>
</gene>
<dbReference type="PROSITE" id="PS00867">
    <property type="entry name" value="CPSASE_2"/>
    <property type="match status" value="1"/>
</dbReference>
<dbReference type="InterPro" id="IPR005481">
    <property type="entry name" value="BC-like_N"/>
</dbReference>
<dbReference type="Pfam" id="PF02785">
    <property type="entry name" value="Biotin_carb_C"/>
    <property type="match status" value="1"/>
</dbReference>
<dbReference type="Proteomes" id="UP000759103">
    <property type="component" value="Unassembled WGS sequence"/>
</dbReference>
<dbReference type="Pfam" id="PF00289">
    <property type="entry name" value="Biotin_carb_N"/>
    <property type="match status" value="1"/>
</dbReference>
<keyword evidence="9" id="KW-0442">Lipid degradation</keyword>
<dbReference type="InterPro" id="IPR011053">
    <property type="entry name" value="Single_hybrid_motif"/>
</dbReference>
<keyword evidence="19" id="KW-1185">Reference proteome</keyword>
<evidence type="ECO:0000256" key="1">
    <source>
        <dbReference type="ARBA" id="ARBA00001953"/>
    </source>
</evidence>
<comment type="caution">
    <text evidence="18">The sequence shown here is derived from an EMBL/GenBank/DDBJ whole genome shotgun (WGS) entry which is preliminary data.</text>
</comment>
<dbReference type="PROSITE" id="PS50979">
    <property type="entry name" value="BC"/>
    <property type="match status" value="1"/>
</dbReference>
<dbReference type="SUPFAM" id="SSF52440">
    <property type="entry name" value="PreATP-grasp domain"/>
    <property type="match status" value="1"/>
</dbReference>
<accession>A0ABS7BJS0</accession>
<dbReference type="Gene3D" id="3.30.700.30">
    <property type="match status" value="1"/>
</dbReference>
<comment type="catalytic activity">
    <reaction evidence="13">
        <text>propanoyl-CoA + hydrogencarbonate + ATP = (S)-methylmalonyl-CoA + ADP + phosphate + H(+)</text>
        <dbReference type="Rhea" id="RHEA:23720"/>
        <dbReference type="ChEBI" id="CHEBI:15378"/>
        <dbReference type="ChEBI" id="CHEBI:17544"/>
        <dbReference type="ChEBI" id="CHEBI:30616"/>
        <dbReference type="ChEBI" id="CHEBI:43474"/>
        <dbReference type="ChEBI" id="CHEBI:57327"/>
        <dbReference type="ChEBI" id="CHEBI:57392"/>
        <dbReference type="ChEBI" id="CHEBI:456216"/>
        <dbReference type="EC" id="6.4.1.3"/>
    </reaction>
    <physiologicalReaction direction="left-to-right" evidence="13">
        <dbReference type="Rhea" id="RHEA:23721"/>
    </physiologicalReaction>
</comment>
<dbReference type="PANTHER" id="PTHR18866:SF33">
    <property type="entry name" value="METHYLCROTONOYL-COA CARBOXYLASE SUBUNIT ALPHA, MITOCHONDRIAL-RELATED"/>
    <property type="match status" value="1"/>
</dbReference>
<dbReference type="SUPFAM" id="SSF51230">
    <property type="entry name" value="Single hybrid motif"/>
    <property type="match status" value="1"/>
</dbReference>
<dbReference type="InterPro" id="IPR011054">
    <property type="entry name" value="Rudment_hybrid_motif"/>
</dbReference>
<dbReference type="EMBL" id="JAHXZN010000001">
    <property type="protein sequence ID" value="MBW6529748.1"/>
    <property type="molecule type" value="Genomic_DNA"/>
</dbReference>
<evidence type="ECO:0000256" key="11">
    <source>
        <dbReference type="ARBA" id="ARBA00023211"/>
    </source>
</evidence>
<keyword evidence="6 14" id="KW-0547">Nucleotide-binding</keyword>
<evidence type="ECO:0000256" key="3">
    <source>
        <dbReference type="ARBA" id="ARBA00013050"/>
    </source>
</evidence>
<dbReference type="Pfam" id="PF02786">
    <property type="entry name" value="CPSase_L_D2"/>
    <property type="match status" value="1"/>
</dbReference>
<evidence type="ECO:0000313" key="19">
    <source>
        <dbReference type="Proteomes" id="UP000759103"/>
    </source>
</evidence>
<evidence type="ECO:0000256" key="9">
    <source>
        <dbReference type="ARBA" id="ARBA00022963"/>
    </source>
</evidence>
<evidence type="ECO:0000259" key="15">
    <source>
        <dbReference type="PROSITE" id="PS50968"/>
    </source>
</evidence>
<dbReference type="RefSeq" id="WP_219747241.1">
    <property type="nucleotide sequence ID" value="NZ_JAHXZN010000001.1"/>
</dbReference>
<dbReference type="PANTHER" id="PTHR18866">
    <property type="entry name" value="CARBOXYLASE:PYRUVATE/ACETYL-COA/PROPIONYL-COA CARBOXYLASE"/>
    <property type="match status" value="1"/>
</dbReference>
<evidence type="ECO:0000256" key="4">
    <source>
        <dbReference type="ARBA" id="ARBA00022598"/>
    </source>
</evidence>
<dbReference type="Pfam" id="PF00364">
    <property type="entry name" value="Biotin_lipoyl"/>
    <property type="match status" value="1"/>
</dbReference>
<organism evidence="18 19">
    <name type="scientific">Sphingomonas citri</name>
    <dbReference type="NCBI Taxonomy" id="2862499"/>
    <lineage>
        <taxon>Bacteria</taxon>
        <taxon>Pseudomonadati</taxon>
        <taxon>Pseudomonadota</taxon>
        <taxon>Alphaproteobacteria</taxon>
        <taxon>Sphingomonadales</taxon>
        <taxon>Sphingomonadaceae</taxon>
        <taxon>Sphingomonas</taxon>
    </lineage>
</organism>
<evidence type="ECO:0000256" key="12">
    <source>
        <dbReference type="ARBA" id="ARBA00023267"/>
    </source>
</evidence>
<keyword evidence="10" id="KW-0443">Lipid metabolism</keyword>
<dbReference type="PROSITE" id="PS50975">
    <property type="entry name" value="ATP_GRASP"/>
    <property type="match status" value="1"/>
</dbReference>
<keyword evidence="5" id="KW-0479">Metal-binding</keyword>
<dbReference type="Gene3D" id="2.40.50.100">
    <property type="match status" value="1"/>
</dbReference>
<dbReference type="PROSITE" id="PS00866">
    <property type="entry name" value="CPSASE_1"/>
    <property type="match status" value="1"/>
</dbReference>
<dbReference type="InterPro" id="IPR011764">
    <property type="entry name" value="Biotin_carboxylation_dom"/>
</dbReference>
<dbReference type="InterPro" id="IPR016185">
    <property type="entry name" value="PreATP-grasp_dom_sf"/>
</dbReference>
<feature type="domain" description="ATP-grasp" evidence="16">
    <location>
        <begin position="120"/>
        <end position="321"/>
    </location>
</feature>
<keyword evidence="4" id="KW-0436">Ligase</keyword>
<comment type="cofactor">
    <cofactor evidence="1">
        <name>biotin</name>
        <dbReference type="ChEBI" id="CHEBI:57586"/>
    </cofactor>
</comment>
<protein>
    <recommendedName>
        <fullName evidence="3">propionyl-CoA carboxylase</fullName>
        <ecNumber evidence="3">6.4.1.3</ecNumber>
    </recommendedName>
</protein>
<dbReference type="InterPro" id="IPR011761">
    <property type="entry name" value="ATP-grasp"/>
</dbReference>
<dbReference type="SMART" id="SM00878">
    <property type="entry name" value="Biotin_carb_C"/>
    <property type="match status" value="1"/>
</dbReference>
<sequence length="707" mass="76064">MFKKILVANRGEIACRVFRTAKRMGIKTVAVYSDADARAPHVLMADEAVRLGPAPAAESYLKAELILLAAKETGADCIHPGYGFLSERESFARACAEVGIAFVGPPPNAIAAMGDKIESKKLAKQAGVNVVPGYLGEIADTDEAVRIAGEIGYPVMMKASAGGGGKGMRLAWSEQDVREGFEATKREGLASFGDDRVFIEKFIESPRHIEIQVLGDQHGNIVYLNERECSVQRRHQKVVEEAPSPFVTPKMRAAMGEQAVALARAVGYHSAGTVELIVSGADTTGESFYFLEMNTRLQVEHPVTEEITGLDLVEQMIRVAAGEPLAFGQSDVGINGWSIENRVYAEDPYRGFLPSIGRLVRYNPPAATDAPHPASSPRRRGSIIRVADKAADVASLDPRLRGDDGEGEEHSEPQAIVRVDDGVAEGGEVSMFYDPMIAKLITWAPTREAAIDAQVAALDAFEIEGPGTNIDFLSALMQHPRFREGRLTTGFIAEEYPDGFHGAPASAELLRDLAAVSAFAATAQADRARRIEGQLGHRLQPPADWVVRIGGVDHEVHVSPDAISVDGAPLELGIEYTPGDRLIEAELADEARLSVRIAPTRTGFRLTTRGASHVARVLPARVAPYARHLLEKVPPDLSKFLIAPMPGLLVRLDVAVGDKVEAGQPLAVVEAMKMENILRAEKSATVKTVIAAAGDSLAVDQVILELE</sequence>
<keyword evidence="7 14" id="KW-0067">ATP-binding</keyword>
<evidence type="ECO:0000256" key="13">
    <source>
        <dbReference type="ARBA" id="ARBA00049495"/>
    </source>
</evidence>
<keyword evidence="11" id="KW-0464">Manganese</keyword>
<comment type="pathway">
    <text evidence="2">Metabolic intermediate metabolism; propanoyl-CoA degradation; succinyl-CoA from propanoyl-CoA: step 1/3.</text>
</comment>
<feature type="domain" description="Biotin carboxylation" evidence="17">
    <location>
        <begin position="1"/>
        <end position="497"/>
    </location>
</feature>
<feature type="domain" description="Lipoyl-binding" evidence="15">
    <location>
        <begin position="628"/>
        <end position="707"/>
    </location>
</feature>
<proteinExistence type="predicted"/>
<evidence type="ECO:0000256" key="6">
    <source>
        <dbReference type="ARBA" id="ARBA00022741"/>
    </source>
</evidence>
<evidence type="ECO:0000259" key="17">
    <source>
        <dbReference type="PROSITE" id="PS50979"/>
    </source>
</evidence>
<dbReference type="Pfam" id="PF18140">
    <property type="entry name" value="PCC_BT"/>
    <property type="match status" value="1"/>
</dbReference>
<evidence type="ECO:0000313" key="18">
    <source>
        <dbReference type="EMBL" id="MBW6529748.1"/>
    </source>
</evidence>
<evidence type="ECO:0000256" key="7">
    <source>
        <dbReference type="ARBA" id="ARBA00022840"/>
    </source>
</evidence>
<evidence type="ECO:0000259" key="16">
    <source>
        <dbReference type="PROSITE" id="PS50975"/>
    </source>
</evidence>
<dbReference type="InterPro" id="IPR000089">
    <property type="entry name" value="Biotin_lipoyl"/>
</dbReference>
<keyword evidence="8" id="KW-0460">Magnesium</keyword>
<name>A0ABS7BJS0_9SPHN</name>
<keyword evidence="12" id="KW-0092">Biotin</keyword>
<dbReference type="InterPro" id="IPR050856">
    <property type="entry name" value="Biotin_carboxylase_complex"/>
</dbReference>
<evidence type="ECO:0000256" key="5">
    <source>
        <dbReference type="ARBA" id="ARBA00022723"/>
    </source>
</evidence>
<dbReference type="PROSITE" id="PS00188">
    <property type="entry name" value="BIOTIN"/>
    <property type="match status" value="1"/>
</dbReference>
<dbReference type="InterPro" id="IPR005479">
    <property type="entry name" value="CPAse_ATP-bd"/>
</dbReference>
<dbReference type="InterPro" id="IPR005482">
    <property type="entry name" value="Biotin_COase_C"/>
</dbReference>
<evidence type="ECO:0000256" key="10">
    <source>
        <dbReference type="ARBA" id="ARBA00023098"/>
    </source>
</evidence>
<dbReference type="CDD" id="cd06850">
    <property type="entry name" value="biotinyl_domain"/>
    <property type="match status" value="1"/>
</dbReference>
<dbReference type="Gene3D" id="3.30.470.20">
    <property type="entry name" value="ATP-grasp fold, B domain"/>
    <property type="match status" value="2"/>
</dbReference>
<dbReference type="SUPFAM" id="SSF56059">
    <property type="entry name" value="Glutathione synthetase ATP-binding domain-like"/>
    <property type="match status" value="1"/>
</dbReference>
<dbReference type="EC" id="6.4.1.3" evidence="3"/>
<dbReference type="PROSITE" id="PS50968">
    <property type="entry name" value="BIOTINYL_LIPOYL"/>
    <property type="match status" value="1"/>
</dbReference>
<reference evidence="18 19" key="1">
    <citation type="submission" date="2021-07" db="EMBL/GenBank/DDBJ databases">
        <title>Sphingomonas sp.</title>
        <authorList>
            <person name="Feng G."/>
            <person name="Li J."/>
            <person name="Pan M."/>
        </authorList>
    </citation>
    <scope>NUCLEOTIDE SEQUENCE [LARGE SCALE GENOMIC DNA]</scope>
    <source>
        <strain evidence="18 19">RRHST34</strain>
    </source>
</reference>